<reference evidence="3" key="1">
    <citation type="submission" date="2019-08" db="EMBL/GenBank/DDBJ databases">
        <title>Marinilactibacillus psychrotolerans M13-2T whole genome sequencing project.</title>
        <authorList>
            <person name="Ishikawa M."/>
            <person name="Suzuki T."/>
            <person name="Matsutani M."/>
        </authorList>
    </citation>
    <scope>NUCLEOTIDE SEQUENCE</scope>
    <source>
        <strain evidence="3">M13-2T</strain>
    </source>
</reference>
<dbReference type="GO" id="GO:0046872">
    <property type="term" value="F:metal ion binding"/>
    <property type="evidence" value="ECO:0007669"/>
    <property type="project" value="UniProtKB-KW"/>
</dbReference>
<dbReference type="GeneID" id="96912317"/>
<dbReference type="InterPro" id="IPR037478">
    <property type="entry name" value="YwkD-like_dom"/>
</dbReference>
<dbReference type="PROSITE" id="PS51819">
    <property type="entry name" value="VOC"/>
    <property type="match status" value="1"/>
</dbReference>
<dbReference type="InterPro" id="IPR029068">
    <property type="entry name" value="Glyas_Bleomycin-R_OHBP_Dase"/>
</dbReference>
<organism evidence="3 4">
    <name type="scientific">Marinilactibacillus psychrotolerans</name>
    <dbReference type="NCBI Taxonomy" id="191770"/>
    <lineage>
        <taxon>Bacteria</taxon>
        <taxon>Bacillati</taxon>
        <taxon>Bacillota</taxon>
        <taxon>Bacilli</taxon>
        <taxon>Lactobacillales</taxon>
        <taxon>Carnobacteriaceae</taxon>
        <taxon>Marinilactibacillus</taxon>
    </lineage>
</organism>
<keyword evidence="1" id="KW-0479">Metal-binding</keyword>
<dbReference type="InterPro" id="IPR037523">
    <property type="entry name" value="VOC_core"/>
</dbReference>
<dbReference type="AlphaFoldDB" id="A0AAV3WUV9"/>
<feature type="domain" description="VOC" evidence="2">
    <location>
        <begin position="4"/>
        <end position="126"/>
    </location>
</feature>
<name>A0AAV3WUV9_9LACT</name>
<protein>
    <submittedName>
        <fullName evidence="3">Glyoxalase</fullName>
    </submittedName>
</protein>
<dbReference type="NCBIfam" id="NF008551">
    <property type="entry name" value="PRK11478.1"/>
    <property type="match status" value="1"/>
</dbReference>
<gene>
    <name evidence="3" type="primary">gloA_4</name>
    <name evidence="3" type="ORF">M132T_21830</name>
</gene>
<dbReference type="PANTHER" id="PTHR36113:SF6">
    <property type="entry name" value="FOSFOMYCIN RESISTANCE PROTEIN FOSX"/>
    <property type="match status" value="1"/>
</dbReference>
<dbReference type="Proteomes" id="UP000887127">
    <property type="component" value="Unassembled WGS sequence"/>
</dbReference>
<proteinExistence type="predicted"/>
<dbReference type="InterPro" id="IPR051332">
    <property type="entry name" value="Fosfomycin_Res_Enzymes"/>
</dbReference>
<accession>A0AAV3WUV9</accession>
<dbReference type="CDD" id="cd08352">
    <property type="entry name" value="VOC_Bs_YwkD_like"/>
    <property type="match status" value="1"/>
</dbReference>
<dbReference type="InterPro" id="IPR004360">
    <property type="entry name" value="Glyas_Fos-R_dOase_dom"/>
</dbReference>
<evidence type="ECO:0000313" key="4">
    <source>
        <dbReference type="Proteomes" id="UP000887127"/>
    </source>
</evidence>
<dbReference type="RefSeq" id="WP_091763291.1">
    <property type="nucleotide sequence ID" value="NZ_BJVX01000026.1"/>
</dbReference>
<dbReference type="EMBL" id="BKBI01000019">
    <property type="protein sequence ID" value="GEQ36675.1"/>
    <property type="molecule type" value="Genomic_DNA"/>
</dbReference>
<comment type="caution">
    <text evidence="3">The sequence shown here is derived from an EMBL/GenBank/DDBJ whole genome shotgun (WGS) entry which is preliminary data.</text>
</comment>
<sequence>MLGKIHHAAIIVSNYEKSKEFYTKVLELEIINEIYRAERQSYKLDLAIGNAQIELFSFPEPPERPDKPEARGLRHLCFEVSDIERTVNWLMDKGVEVEPIRVDPITDKRFTFFRDPDELPLELYEK</sequence>
<dbReference type="SUPFAM" id="SSF54593">
    <property type="entry name" value="Glyoxalase/Bleomycin resistance protein/Dihydroxybiphenyl dioxygenase"/>
    <property type="match status" value="1"/>
</dbReference>
<dbReference type="Gene3D" id="3.10.180.10">
    <property type="entry name" value="2,3-Dihydroxybiphenyl 1,2-Dioxygenase, domain 1"/>
    <property type="match status" value="1"/>
</dbReference>
<evidence type="ECO:0000259" key="2">
    <source>
        <dbReference type="PROSITE" id="PS51819"/>
    </source>
</evidence>
<evidence type="ECO:0000256" key="1">
    <source>
        <dbReference type="ARBA" id="ARBA00022723"/>
    </source>
</evidence>
<dbReference type="PANTHER" id="PTHR36113">
    <property type="entry name" value="LYASE, PUTATIVE-RELATED-RELATED"/>
    <property type="match status" value="1"/>
</dbReference>
<evidence type="ECO:0000313" key="3">
    <source>
        <dbReference type="EMBL" id="GEQ36675.1"/>
    </source>
</evidence>
<dbReference type="Pfam" id="PF00903">
    <property type="entry name" value="Glyoxalase"/>
    <property type="match status" value="1"/>
</dbReference>